<dbReference type="Proteomes" id="UP000016491">
    <property type="component" value="Unassembled WGS sequence"/>
</dbReference>
<reference evidence="1 2" key="1">
    <citation type="submission" date="2013-07" db="EMBL/GenBank/DDBJ databases">
        <authorList>
            <person name="Weinstock G."/>
            <person name="Sodergren E."/>
            <person name="Wylie T."/>
            <person name="Fulton L."/>
            <person name="Fulton R."/>
            <person name="Fronick C."/>
            <person name="O'Laughlin M."/>
            <person name="Godfrey J."/>
            <person name="Miner T."/>
            <person name="Herter B."/>
            <person name="Appelbaum E."/>
            <person name="Cordes M."/>
            <person name="Lek S."/>
            <person name="Wollam A."/>
            <person name="Pepin K.H."/>
            <person name="Palsikar V.B."/>
            <person name="Mitreva M."/>
            <person name="Wilson R.K."/>
        </authorList>
    </citation>
    <scope>NUCLEOTIDE SEQUENCE [LARGE SCALE GENOMIC DNA]</scope>
    <source>
        <strain evidence="1 2">ATCC 14940</strain>
    </source>
</reference>
<dbReference type="EMBL" id="AWSU01000039">
    <property type="protein sequence ID" value="ERI80064.1"/>
    <property type="molecule type" value="Genomic_DNA"/>
</dbReference>
<evidence type="ECO:0000313" key="1">
    <source>
        <dbReference type="EMBL" id="ERI80064.1"/>
    </source>
</evidence>
<evidence type="ECO:0000313" key="2">
    <source>
        <dbReference type="Proteomes" id="UP000016491"/>
    </source>
</evidence>
<proteinExistence type="predicted"/>
<dbReference type="AlphaFoldDB" id="A0ABC9U306"/>
<protein>
    <submittedName>
        <fullName evidence="1">Uncharacterized protein</fullName>
    </submittedName>
</protein>
<sequence>MLHNITVVTLNYYIPDRWEMQEEMRNFFILFRTGERFYNCCRNCGFAML</sequence>
<name>A0ABC9U306_CLOSY</name>
<accession>A0ABC9U306</accession>
<comment type="caution">
    <text evidence="1">The sequence shown here is derived from an EMBL/GenBank/DDBJ whole genome shotgun (WGS) entry which is preliminary data.</text>
</comment>
<organism evidence="1 2">
    <name type="scientific">[Clostridium] symbiosum ATCC 14940</name>
    <dbReference type="NCBI Taxonomy" id="411472"/>
    <lineage>
        <taxon>Bacteria</taxon>
        <taxon>Bacillati</taxon>
        <taxon>Bacillota</taxon>
        <taxon>Clostridia</taxon>
        <taxon>Lachnospirales</taxon>
        <taxon>Lachnospiraceae</taxon>
        <taxon>Otoolea</taxon>
    </lineage>
</organism>
<gene>
    <name evidence="1" type="ORF">CLOSYM_00486</name>
</gene>